<dbReference type="SUPFAM" id="SSF109709">
    <property type="entry name" value="KorB DNA-binding domain-like"/>
    <property type="match status" value="1"/>
</dbReference>
<organism evidence="2">
    <name type="scientific">viral metagenome</name>
    <dbReference type="NCBI Taxonomy" id="1070528"/>
    <lineage>
        <taxon>unclassified sequences</taxon>
        <taxon>metagenomes</taxon>
        <taxon>organismal metagenomes</taxon>
    </lineage>
</organism>
<gene>
    <name evidence="2" type="ORF">MM415B02139_0004</name>
</gene>
<dbReference type="Gene3D" id="1.10.10.2830">
    <property type="match status" value="1"/>
</dbReference>
<feature type="region of interest" description="Disordered" evidence="1">
    <location>
        <begin position="107"/>
        <end position="135"/>
    </location>
</feature>
<protein>
    <recommendedName>
        <fullName evidence="3">ParB/Sulfiredoxin domain-containing protein</fullName>
    </recommendedName>
</protein>
<feature type="region of interest" description="Disordered" evidence="1">
    <location>
        <begin position="193"/>
        <end position="217"/>
    </location>
</feature>
<reference evidence="2" key="1">
    <citation type="submission" date="2020-03" db="EMBL/GenBank/DDBJ databases">
        <title>The deep terrestrial virosphere.</title>
        <authorList>
            <person name="Holmfeldt K."/>
            <person name="Nilsson E."/>
            <person name="Simone D."/>
            <person name="Lopez-Fernandez M."/>
            <person name="Wu X."/>
            <person name="de Brujin I."/>
            <person name="Lundin D."/>
            <person name="Andersson A."/>
            <person name="Bertilsson S."/>
            <person name="Dopson M."/>
        </authorList>
    </citation>
    <scope>NUCLEOTIDE SEQUENCE</scope>
    <source>
        <strain evidence="2">MM415B02139</strain>
    </source>
</reference>
<dbReference type="SUPFAM" id="SSF110849">
    <property type="entry name" value="ParB/Sulfiredoxin"/>
    <property type="match status" value="1"/>
</dbReference>
<evidence type="ECO:0008006" key="3">
    <source>
        <dbReference type="Google" id="ProtNLM"/>
    </source>
</evidence>
<proteinExistence type="predicted"/>
<name>A0A6M3KWX1_9ZZZZ</name>
<sequence>MKFHEAANIFPLDEEHLGELEDDIRQHGQQVPIELLDGKILDGRRRYIACGNLGIQPKTTTKTREEVGHPHDRVVTLNVHRRHLTVGQLTLIANQCREIHEQEAKERMVQGGKEAGRGRKKGVKNSSHPISKGKSRDHVAAQFGISGFAVDQGRRVVRDGIPEIQDAIKQDKITLNKADAVARLPVDRQAAALEEAKQKGKSPAMKQANGDDSDERKGGTAFLQAYKAIDVLKRIPLKHPQRKDAFGVVRKWIANTLKQE</sequence>
<accession>A0A6M3KWX1</accession>
<dbReference type="EMBL" id="MT142614">
    <property type="protein sequence ID" value="QJA86091.1"/>
    <property type="molecule type" value="Genomic_DNA"/>
</dbReference>
<dbReference type="InterPro" id="IPR036086">
    <property type="entry name" value="ParB/Sulfiredoxin_sf"/>
</dbReference>
<dbReference type="AlphaFoldDB" id="A0A6M3KWX1"/>
<evidence type="ECO:0000313" key="2">
    <source>
        <dbReference type="EMBL" id="QJA86091.1"/>
    </source>
</evidence>
<evidence type="ECO:0000256" key="1">
    <source>
        <dbReference type="SAM" id="MobiDB-lite"/>
    </source>
</evidence>